<dbReference type="InterPro" id="IPR001841">
    <property type="entry name" value="Znf_RING"/>
</dbReference>
<dbReference type="PANTHER" id="PTHR45931">
    <property type="entry name" value="SI:CH211-59O9.10"/>
    <property type="match status" value="1"/>
</dbReference>
<dbReference type="PROSITE" id="PS50089">
    <property type="entry name" value="ZF_RING_2"/>
    <property type="match status" value="1"/>
</dbReference>
<comment type="caution">
    <text evidence="6">The sequence shown here is derived from an EMBL/GenBank/DDBJ whole genome shotgun (WGS) entry which is preliminary data.</text>
</comment>
<evidence type="ECO:0000256" key="2">
    <source>
        <dbReference type="ARBA" id="ARBA00022771"/>
    </source>
</evidence>
<evidence type="ECO:0000256" key="3">
    <source>
        <dbReference type="ARBA" id="ARBA00022833"/>
    </source>
</evidence>
<evidence type="ECO:0000313" key="6">
    <source>
        <dbReference type="EMBL" id="RWS30475.1"/>
    </source>
</evidence>
<evidence type="ECO:0000256" key="1">
    <source>
        <dbReference type="ARBA" id="ARBA00022723"/>
    </source>
</evidence>
<gene>
    <name evidence="6" type="ORF">B4U80_06023</name>
</gene>
<dbReference type="PANTHER" id="PTHR45931:SF3">
    <property type="entry name" value="RING ZINC FINGER-CONTAINING PROTEIN"/>
    <property type="match status" value="1"/>
</dbReference>
<dbReference type="Proteomes" id="UP000288716">
    <property type="component" value="Unassembled WGS sequence"/>
</dbReference>
<dbReference type="GO" id="GO:0008270">
    <property type="term" value="F:zinc ion binding"/>
    <property type="evidence" value="ECO:0007669"/>
    <property type="project" value="UniProtKB-KW"/>
</dbReference>
<dbReference type="Pfam" id="PF13639">
    <property type="entry name" value="zf-RING_2"/>
    <property type="match status" value="1"/>
</dbReference>
<evidence type="ECO:0000259" key="5">
    <source>
        <dbReference type="PROSITE" id="PS50089"/>
    </source>
</evidence>
<sequence length="102" mass="12232">MSIAMFSVVPFTLRVVIDKENRRRYLLALEEALRQMATYVYENECDEKQCYICINEFEKNDLIRPLRCKHEFHVQCVDRWLRCKNECPLCKATAVDIRCRPV</sequence>
<keyword evidence="2 4" id="KW-0863">Zinc-finger</keyword>
<evidence type="ECO:0000313" key="7">
    <source>
        <dbReference type="Proteomes" id="UP000288716"/>
    </source>
</evidence>
<dbReference type="InterPro" id="IPR013083">
    <property type="entry name" value="Znf_RING/FYVE/PHD"/>
</dbReference>
<dbReference type="GO" id="GO:0006511">
    <property type="term" value="P:ubiquitin-dependent protein catabolic process"/>
    <property type="evidence" value="ECO:0007669"/>
    <property type="project" value="TreeGrafter"/>
</dbReference>
<dbReference type="EMBL" id="NCKV01000488">
    <property type="protein sequence ID" value="RWS30475.1"/>
    <property type="molecule type" value="Genomic_DNA"/>
</dbReference>
<dbReference type="OrthoDB" id="10000441at2759"/>
<reference evidence="6 7" key="1">
    <citation type="journal article" date="2018" name="Gigascience">
        <title>Genomes of trombidid mites reveal novel predicted allergens and laterally-transferred genes associated with secondary metabolism.</title>
        <authorList>
            <person name="Dong X."/>
            <person name="Chaisiri K."/>
            <person name="Xia D."/>
            <person name="Armstrong S.D."/>
            <person name="Fang Y."/>
            <person name="Donnelly M.J."/>
            <person name="Kadowaki T."/>
            <person name="McGarry J.W."/>
            <person name="Darby A.C."/>
            <person name="Makepeace B.L."/>
        </authorList>
    </citation>
    <scope>NUCLEOTIDE SEQUENCE [LARGE SCALE GENOMIC DNA]</scope>
    <source>
        <strain evidence="6">UoL-UT</strain>
    </source>
</reference>
<dbReference type="GO" id="GO:0061630">
    <property type="term" value="F:ubiquitin protein ligase activity"/>
    <property type="evidence" value="ECO:0007669"/>
    <property type="project" value="TreeGrafter"/>
</dbReference>
<dbReference type="VEuPathDB" id="VectorBase:LDEU001563"/>
<accession>A0A443SSI7</accession>
<feature type="domain" description="RING-type" evidence="5">
    <location>
        <begin position="50"/>
        <end position="91"/>
    </location>
</feature>
<dbReference type="SMART" id="SM00184">
    <property type="entry name" value="RING"/>
    <property type="match status" value="1"/>
</dbReference>
<dbReference type="InterPro" id="IPR051834">
    <property type="entry name" value="RING_finger_E3_ligase"/>
</dbReference>
<keyword evidence="7" id="KW-1185">Reference proteome</keyword>
<dbReference type="STRING" id="299467.A0A443SSI7"/>
<proteinExistence type="predicted"/>
<keyword evidence="3" id="KW-0862">Zinc</keyword>
<protein>
    <submittedName>
        <fullName evidence="6">RING finger protein 38-like protein</fullName>
    </submittedName>
</protein>
<name>A0A443SSI7_9ACAR</name>
<keyword evidence="1" id="KW-0479">Metal-binding</keyword>
<evidence type="ECO:0000256" key="4">
    <source>
        <dbReference type="PROSITE-ProRule" id="PRU00175"/>
    </source>
</evidence>
<dbReference type="SUPFAM" id="SSF57850">
    <property type="entry name" value="RING/U-box"/>
    <property type="match status" value="1"/>
</dbReference>
<dbReference type="Gene3D" id="3.30.40.10">
    <property type="entry name" value="Zinc/RING finger domain, C3HC4 (zinc finger)"/>
    <property type="match status" value="1"/>
</dbReference>
<organism evidence="6 7">
    <name type="scientific">Leptotrombidium deliense</name>
    <dbReference type="NCBI Taxonomy" id="299467"/>
    <lineage>
        <taxon>Eukaryota</taxon>
        <taxon>Metazoa</taxon>
        <taxon>Ecdysozoa</taxon>
        <taxon>Arthropoda</taxon>
        <taxon>Chelicerata</taxon>
        <taxon>Arachnida</taxon>
        <taxon>Acari</taxon>
        <taxon>Acariformes</taxon>
        <taxon>Trombidiformes</taxon>
        <taxon>Prostigmata</taxon>
        <taxon>Anystina</taxon>
        <taxon>Parasitengona</taxon>
        <taxon>Trombiculoidea</taxon>
        <taxon>Trombiculidae</taxon>
        <taxon>Leptotrombidium</taxon>
    </lineage>
</organism>
<dbReference type="AlphaFoldDB" id="A0A443SSI7"/>
<dbReference type="GO" id="GO:0005634">
    <property type="term" value="C:nucleus"/>
    <property type="evidence" value="ECO:0007669"/>
    <property type="project" value="TreeGrafter"/>
</dbReference>